<keyword evidence="2" id="KW-0472">Membrane</keyword>
<dbReference type="InterPro" id="IPR041999">
    <property type="entry name" value="Sortase_D_1"/>
</dbReference>
<dbReference type="InterPro" id="IPR053525">
    <property type="entry name" value="Sortase_D"/>
</dbReference>
<protein>
    <submittedName>
        <fullName evidence="3">Class D sortase</fullName>
    </submittedName>
</protein>
<evidence type="ECO:0000256" key="1">
    <source>
        <dbReference type="ARBA" id="ARBA00022801"/>
    </source>
</evidence>
<keyword evidence="4" id="KW-1185">Reference proteome</keyword>
<dbReference type="Pfam" id="PF04203">
    <property type="entry name" value="Sortase"/>
    <property type="match status" value="1"/>
</dbReference>
<gene>
    <name evidence="3" type="ORF">SM124_13640</name>
</gene>
<organism evidence="3 4">
    <name type="scientific">Robertmurraya mangrovi</name>
    <dbReference type="NCBI Taxonomy" id="3098077"/>
    <lineage>
        <taxon>Bacteria</taxon>
        <taxon>Bacillati</taxon>
        <taxon>Bacillota</taxon>
        <taxon>Bacilli</taxon>
        <taxon>Bacillales</taxon>
        <taxon>Bacillaceae</taxon>
        <taxon>Robertmurraya</taxon>
    </lineage>
</organism>
<feature type="transmembrane region" description="Helical" evidence="2">
    <location>
        <begin position="12"/>
        <end position="34"/>
    </location>
</feature>
<name>A0ABU5J034_9BACI</name>
<keyword evidence="1" id="KW-0378">Hydrolase</keyword>
<accession>A0ABU5J034</accession>
<dbReference type="Gene3D" id="2.40.260.10">
    <property type="entry name" value="Sortase"/>
    <property type="match status" value="1"/>
</dbReference>
<sequence length="207" mass="22807">MNALFSKGISLALIGVGLIVLFWNTALFLEGFYAGENIEINESLEESSTATSSPYSKIQVTKKKLPLYSTAPDVGEKIGDIAIPRLERSLPIIEGTSNAVLRKGVGHFSSSVLPGEKNNCIISGHRDTVFRRLGEIKLHDPLIVTTEAGQFLYKVKRIRIVDADDSTVMSPRPRATLTVTTCYPFYFLGNAPQRYVIVAELVKSTRM</sequence>
<dbReference type="RefSeq" id="WP_322447068.1">
    <property type="nucleotide sequence ID" value="NZ_JAXOFX010000008.1"/>
</dbReference>
<dbReference type="SUPFAM" id="SSF63817">
    <property type="entry name" value="Sortase"/>
    <property type="match status" value="1"/>
</dbReference>
<keyword evidence="2" id="KW-0812">Transmembrane</keyword>
<dbReference type="NCBIfam" id="NF033746">
    <property type="entry name" value="class_D_sortase"/>
    <property type="match status" value="1"/>
</dbReference>
<evidence type="ECO:0000313" key="4">
    <source>
        <dbReference type="Proteomes" id="UP001290455"/>
    </source>
</evidence>
<keyword evidence="2" id="KW-1133">Transmembrane helix</keyword>
<dbReference type="CDD" id="cd05828">
    <property type="entry name" value="Sortase_D_1"/>
    <property type="match status" value="1"/>
</dbReference>
<dbReference type="NCBIfam" id="TIGR01076">
    <property type="entry name" value="sortase_fam"/>
    <property type="match status" value="1"/>
</dbReference>
<comment type="caution">
    <text evidence="3">The sequence shown here is derived from an EMBL/GenBank/DDBJ whole genome shotgun (WGS) entry which is preliminary data.</text>
</comment>
<dbReference type="InterPro" id="IPR005754">
    <property type="entry name" value="Sortase"/>
</dbReference>
<reference evidence="3 4" key="1">
    <citation type="submission" date="2023-11" db="EMBL/GenBank/DDBJ databases">
        <title>Bacillus jintuensis, isolated from a mudflat on the Beibu Gulf coast.</title>
        <authorList>
            <person name="Li M."/>
        </authorList>
    </citation>
    <scope>NUCLEOTIDE SEQUENCE [LARGE SCALE GENOMIC DNA]</scope>
    <source>
        <strain evidence="3 4">31A1R</strain>
    </source>
</reference>
<dbReference type="Proteomes" id="UP001290455">
    <property type="component" value="Unassembled WGS sequence"/>
</dbReference>
<dbReference type="InterPro" id="IPR023365">
    <property type="entry name" value="Sortase_dom-sf"/>
</dbReference>
<evidence type="ECO:0000256" key="2">
    <source>
        <dbReference type="SAM" id="Phobius"/>
    </source>
</evidence>
<proteinExistence type="predicted"/>
<dbReference type="EMBL" id="JAXOFX010000008">
    <property type="protein sequence ID" value="MDZ5472770.1"/>
    <property type="molecule type" value="Genomic_DNA"/>
</dbReference>
<evidence type="ECO:0000313" key="3">
    <source>
        <dbReference type="EMBL" id="MDZ5472770.1"/>
    </source>
</evidence>